<evidence type="ECO:0000313" key="2">
    <source>
        <dbReference type="EMBL" id="WPR90246.1"/>
    </source>
</evidence>
<dbReference type="EMBL" id="CP139368">
    <property type="protein sequence ID" value="WPR90246.1"/>
    <property type="molecule type" value="Genomic_DNA"/>
</dbReference>
<keyword evidence="1" id="KW-1133">Transmembrane helix</keyword>
<protein>
    <submittedName>
        <fullName evidence="2">Uncharacterized protein</fullName>
    </submittedName>
</protein>
<accession>A0ABZ0SPL7</accession>
<reference evidence="2 3" key="1">
    <citation type="submission" date="2023-11" db="EMBL/GenBank/DDBJ databases">
        <title>Genome sequence of Microbacterium rhizosphaerae KACC 19337.</title>
        <authorList>
            <person name="Choi H."/>
            <person name="Kim S."/>
            <person name="Kim Y."/>
            <person name="Kwon S.-W."/>
            <person name="Heo J."/>
        </authorList>
    </citation>
    <scope>NUCLEOTIDE SEQUENCE [LARGE SCALE GENOMIC DNA]</scope>
    <source>
        <strain evidence="2 3">KACC 19337</strain>
    </source>
</reference>
<organism evidence="2 3">
    <name type="scientific">Microbacterium rhizosphaerae</name>
    <dbReference type="NCBI Taxonomy" id="1678237"/>
    <lineage>
        <taxon>Bacteria</taxon>
        <taxon>Bacillati</taxon>
        <taxon>Actinomycetota</taxon>
        <taxon>Actinomycetes</taxon>
        <taxon>Micrococcales</taxon>
        <taxon>Microbacteriaceae</taxon>
        <taxon>Microbacterium</taxon>
    </lineage>
</organism>
<dbReference type="RefSeq" id="WP_320942958.1">
    <property type="nucleotide sequence ID" value="NZ_BAABEU010000011.1"/>
</dbReference>
<gene>
    <name evidence="2" type="ORF">SM116_02880</name>
</gene>
<name>A0ABZ0SPL7_9MICO</name>
<evidence type="ECO:0000256" key="1">
    <source>
        <dbReference type="SAM" id="Phobius"/>
    </source>
</evidence>
<dbReference type="Proteomes" id="UP001323798">
    <property type="component" value="Chromosome"/>
</dbReference>
<sequence>MAAVGIPTATVFVYLAASVGGTPRPAPVLAGFLQCIYVGELVQLAVKDGQPSSWAAVILVVMWSAAIILATLPQWVAEPARRFLLVSAGIARQRKLLAREHANLKPAVMAADILAVSD</sequence>
<proteinExistence type="predicted"/>
<keyword evidence="1" id="KW-0812">Transmembrane</keyword>
<keyword evidence="3" id="KW-1185">Reference proteome</keyword>
<feature type="transmembrane region" description="Helical" evidence="1">
    <location>
        <begin position="54"/>
        <end position="72"/>
    </location>
</feature>
<keyword evidence="1" id="KW-0472">Membrane</keyword>
<evidence type="ECO:0000313" key="3">
    <source>
        <dbReference type="Proteomes" id="UP001323798"/>
    </source>
</evidence>